<keyword evidence="1" id="KW-1133">Transmembrane helix</keyword>
<accession>A0A1Z1MKH9</accession>
<keyword evidence="2" id="KW-0150">Chloroplast</keyword>
<sequence>MIKIYGEYRQIKLIKYLYIEFYFYKLINFIVFIKLVYIKFIIFKIVINFKH</sequence>
<organism evidence="2">
    <name type="scientific">Thuretia quercifolia</name>
    <dbReference type="NCBI Taxonomy" id="189650"/>
    <lineage>
        <taxon>Eukaryota</taxon>
        <taxon>Rhodophyta</taxon>
        <taxon>Florideophyceae</taxon>
        <taxon>Rhodymeniophycidae</taxon>
        <taxon>Ceramiales</taxon>
        <taxon>Dasyaceae</taxon>
        <taxon>Thuretia</taxon>
    </lineage>
</organism>
<keyword evidence="1" id="KW-0812">Transmembrane</keyword>
<dbReference type="RefSeq" id="YP_009397260.1">
    <property type="nucleotide sequence ID" value="NC_035286.1"/>
</dbReference>
<dbReference type="GeneID" id="33359590"/>
<keyword evidence="1" id="KW-0472">Membrane</keyword>
<reference evidence="2" key="1">
    <citation type="journal article" date="2017" name="J. Phycol.">
        <title>Analysis of chloroplast genomes and a supermatrix inform reclassification of the Rhodomelaceae (Rhodophyta).</title>
        <authorList>
            <person name="Diaz-Tapia P."/>
            <person name="Maggs C.A."/>
            <person name="West J.A."/>
            <person name="Verbruggen H."/>
        </authorList>
    </citation>
    <scope>NUCLEOTIDE SEQUENCE</scope>
    <source>
        <strain evidence="2">PD1024</strain>
    </source>
</reference>
<gene>
    <name evidence="2" type="primary">orf51</name>
</gene>
<evidence type="ECO:0000313" key="2">
    <source>
        <dbReference type="EMBL" id="ARW66446.1"/>
    </source>
</evidence>
<dbReference type="EMBL" id="MF101442">
    <property type="protein sequence ID" value="ARW66446.1"/>
    <property type="molecule type" value="Genomic_DNA"/>
</dbReference>
<dbReference type="AlphaFoldDB" id="A0A1Z1MKH9"/>
<name>A0A1Z1MKH9_9FLOR</name>
<evidence type="ECO:0000256" key="1">
    <source>
        <dbReference type="SAM" id="Phobius"/>
    </source>
</evidence>
<keyword evidence="2" id="KW-0934">Plastid</keyword>
<proteinExistence type="predicted"/>
<feature type="transmembrane region" description="Helical" evidence="1">
    <location>
        <begin position="21"/>
        <end position="47"/>
    </location>
</feature>
<geneLocation type="chloroplast" evidence="2"/>
<protein>
    <submittedName>
        <fullName evidence="2">Uncharacterized protein</fullName>
    </submittedName>
</protein>